<feature type="compositionally biased region" description="Polar residues" evidence="15">
    <location>
        <begin position="376"/>
        <end position="389"/>
    </location>
</feature>
<comment type="similarity">
    <text evidence="13 14">Belongs to the class VI-like SAM-binding methyltransferase superfamily. CHO2 family.</text>
</comment>
<keyword evidence="6 13" id="KW-0812">Transmembrane</keyword>
<evidence type="ECO:0000256" key="11">
    <source>
        <dbReference type="ARBA" id="ARBA00023209"/>
    </source>
</evidence>
<keyword evidence="7 13" id="KW-0256">Endoplasmic reticulum</keyword>
<dbReference type="GeneID" id="37272240"/>
<gene>
    <name evidence="16" type="ORF">FA09DRAFT_345441</name>
</gene>
<evidence type="ECO:0000256" key="2">
    <source>
        <dbReference type="ARBA" id="ARBA00022516"/>
    </source>
</evidence>
<dbReference type="PIRSF" id="PIRSF000383">
    <property type="entry name" value="PEAMT"/>
    <property type="match status" value="1"/>
</dbReference>
<dbReference type="STRING" id="58919.A0A316ZD73"/>
<evidence type="ECO:0000313" key="17">
    <source>
        <dbReference type="Proteomes" id="UP000245946"/>
    </source>
</evidence>
<dbReference type="GO" id="GO:0032259">
    <property type="term" value="P:methylation"/>
    <property type="evidence" value="ECO:0007669"/>
    <property type="project" value="UniProtKB-KW"/>
</dbReference>
<dbReference type="PANTHER" id="PTHR32138:SF0">
    <property type="entry name" value="PHOSPHATIDYLETHANOLAMINE N-METHYLTRANSFERASE"/>
    <property type="match status" value="1"/>
</dbReference>
<dbReference type="EC" id="2.1.1.17" evidence="13 14"/>
<dbReference type="InterPro" id="IPR016219">
    <property type="entry name" value="Phosphatid-EA_MeTrfase_fun"/>
</dbReference>
<dbReference type="UniPathway" id="UPA00753"/>
<comment type="pathway">
    <text evidence="13 14">Phospholipid metabolism; phosphatidylcholine biosynthesis.</text>
</comment>
<evidence type="ECO:0000256" key="10">
    <source>
        <dbReference type="ARBA" id="ARBA00023136"/>
    </source>
</evidence>
<dbReference type="GO" id="GO:0005789">
    <property type="term" value="C:endoplasmic reticulum membrane"/>
    <property type="evidence" value="ECO:0007669"/>
    <property type="project" value="UniProtKB-SubCell"/>
</dbReference>
<dbReference type="GO" id="GO:0006656">
    <property type="term" value="P:phosphatidylcholine biosynthetic process"/>
    <property type="evidence" value="ECO:0007669"/>
    <property type="project" value="UniProtKB-UniRule"/>
</dbReference>
<evidence type="ECO:0000256" key="6">
    <source>
        <dbReference type="ARBA" id="ARBA00022692"/>
    </source>
</evidence>
<keyword evidence="12 13" id="KW-1208">Phospholipid metabolism</keyword>
<dbReference type="AlphaFoldDB" id="A0A316ZD73"/>
<dbReference type="PANTHER" id="PTHR32138">
    <property type="entry name" value="PHOSPHATIDYLETHANOLAMINE N-METHYLTRANSFERASE"/>
    <property type="match status" value="1"/>
</dbReference>
<evidence type="ECO:0000256" key="12">
    <source>
        <dbReference type="ARBA" id="ARBA00023264"/>
    </source>
</evidence>
<keyword evidence="4 13" id="KW-0808">Transferase</keyword>
<feature type="transmembrane region" description="Helical" evidence="13 14">
    <location>
        <begin position="104"/>
        <end position="125"/>
    </location>
</feature>
<feature type="transmembrane region" description="Helical" evidence="13 14">
    <location>
        <begin position="456"/>
        <end position="473"/>
    </location>
</feature>
<dbReference type="Pfam" id="PF04191">
    <property type="entry name" value="PEMT"/>
    <property type="match status" value="2"/>
</dbReference>
<feature type="region of interest" description="Disordered" evidence="15">
    <location>
        <begin position="341"/>
        <end position="412"/>
    </location>
</feature>
<evidence type="ECO:0000256" key="1">
    <source>
        <dbReference type="ARBA" id="ARBA00004127"/>
    </source>
</evidence>
<keyword evidence="11 13" id="KW-0594">Phospholipid biosynthesis</keyword>
<dbReference type="OrthoDB" id="4583at2759"/>
<keyword evidence="17" id="KW-1185">Reference proteome</keyword>
<keyword evidence="2 13" id="KW-0444">Lipid biosynthesis</keyword>
<feature type="compositionally biased region" description="Basic and acidic residues" evidence="15">
    <location>
        <begin position="35"/>
        <end position="47"/>
    </location>
</feature>
<keyword evidence="5 13" id="KW-0949">S-adenosyl-L-methionine</keyword>
<evidence type="ECO:0000256" key="13">
    <source>
        <dbReference type="HAMAP-Rule" id="MF_03217"/>
    </source>
</evidence>
<evidence type="ECO:0000313" key="16">
    <source>
        <dbReference type="EMBL" id="PWN99266.1"/>
    </source>
</evidence>
<feature type="transmembrane region" description="Helical" evidence="13 14">
    <location>
        <begin position="286"/>
        <end position="311"/>
    </location>
</feature>
<evidence type="ECO:0000256" key="8">
    <source>
        <dbReference type="ARBA" id="ARBA00022989"/>
    </source>
</evidence>
<proteinExistence type="inferred from homology"/>
<feature type="transmembrane region" description="Helical" evidence="13 14">
    <location>
        <begin position="246"/>
        <end position="266"/>
    </location>
</feature>
<dbReference type="HAMAP" id="MF_03217">
    <property type="entry name" value="PEMT"/>
    <property type="match status" value="1"/>
</dbReference>
<evidence type="ECO:0000256" key="15">
    <source>
        <dbReference type="SAM" id="MobiDB-lite"/>
    </source>
</evidence>
<organism evidence="16 17">
    <name type="scientific">Tilletiopsis washingtonensis</name>
    <dbReference type="NCBI Taxonomy" id="58919"/>
    <lineage>
        <taxon>Eukaryota</taxon>
        <taxon>Fungi</taxon>
        <taxon>Dikarya</taxon>
        <taxon>Basidiomycota</taxon>
        <taxon>Ustilaginomycotina</taxon>
        <taxon>Exobasidiomycetes</taxon>
        <taxon>Entylomatales</taxon>
        <taxon>Entylomatales incertae sedis</taxon>
        <taxon>Tilletiopsis</taxon>
    </lineage>
</organism>
<feature type="transmembrane region" description="Helical" evidence="13 14">
    <location>
        <begin position="214"/>
        <end position="234"/>
    </location>
</feature>
<protein>
    <recommendedName>
        <fullName evidence="13 14">Phosphatidylethanolamine N-methyltransferase</fullName>
        <shortName evidence="13">PE methyltransferase</shortName>
        <shortName evidence="13 14">PEAMT</shortName>
        <shortName evidence="13">PEMT</shortName>
        <ecNumber evidence="13 14">2.1.1.17</ecNumber>
    </recommendedName>
</protein>
<reference evidence="16 17" key="1">
    <citation type="journal article" date="2018" name="Mol. Biol. Evol.">
        <title>Broad Genomic Sampling Reveals a Smut Pathogenic Ancestry of the Fungal Clade Ustilaginomycotina.</title>
        <authorList>
            <person name="Kijpornyongpan T."/>
            <person name="Mondo S.J."/>
            <person name="Barry K."/>
            <person name="Sandor L."/>
            <person name="Lee J."/>
            <person name="Lipzen A."/>
            <person name="Pangilinan J."/>
            <person name="LaButti K."/>
            <person name="Hainaut M."/>
            <person name="Henrissat B."/>
            <person name="Grigoriev I.V."/>
            <person name="Spatafora J.W."/>
            <person name="Aime M.C."/>
        </authorList>
    </citation>
    <scope>NUCLEOTIDE SEQUENCE [LARGE SCALE GENOMIC DNA]</scope>
    <source>
        <strain evidence="16 17">MCA 4186</strain>
    </source>
</reference>
<feature type="region of interest" description="Disordered" evidence="15">
    <location>
        <begin position="1"/>
        <end position="55"/>
    </location>
</feature>
<comment type="function">
    <text evidence="13 14">Catalyzes the first step of the methylation pathway of phosphatidylcholine biosynthesis, the SAM-dependent methylation of phosphatidylethanolamine (PE) to phosphatidylmonomethylethanolamine (PMME).</text>
</comment>
<evidence type="ECO:0000256" key="14">
    <source>
        <dbReference type="RuleBase" id="RU361122"/>
    </source>
</evidence>
<feature type="transmembrane region" description="Helical" evidence="13 14">
    <location>
        <begin position="181"/>
        <end position="202"/>
    </location>
</feature>
<dbReference type="InterPro" id="IPR007318">
    <property type="entry name" value="Phopholipid_MeTrfase"/>
</dbReference>
<dbReference type="EMBL" id="KZ819288">
    <property type="protein sequence ID" value="PWN99266.1"/>
    <property type="molecule type" value="Genomic_DNA"/>
</dbReference>
<comment type="catalytic activity">
    <reaction evidence="13 14">
        <text>a 1,2-diacyl-sn-glycero-3-phosphoethanolamine + S-adenosyl-L-methionine = a 1,2-diacyl-sn-glycero-3-phospho-N-methylethanolamine + S-adenosyl-L-homocysteine + H(+)</text>
        <dbReference type="Rhea" id="RHEA:11164"/>
        <dbReference type="ChEBI" id="CHEBI:15378"/>
        <dbReference type="ChEBI" id="CHEBI:57856"/>
        <dbReference type="ChEBI" id="CHEBI:59789"/>
        <dbReference type="ChEBI" id="CHEBI:64573"/>
        <dbReference type="ChEBI" id="CHEBI:64612"/>
        <dbReference type="EC" id="2.1.1.17"/>
    </reaction>
</comment>
<evidence type="ECO:0000256" key="5">
    <source>
        <dbReference type="ARBA" id="ARBA00022691"/>
    </source>
</evidence>
<dbReference type="GO" id="GO:0004608">
    <property type="term" value="F:phosphatidylethanolamine N-methyltransferase activity"/>
    <property type="evidence" value="ECO:0007669"/>
    <property type="project" value="UniProtKB-UniRule"/>
</dbReference>
<feature type="compositionally biased region" description="Low complexity" evidence="15">
    <location>
        <begin position="7"/>
        <end position="25"/>
    </location>
</feature>
<feature type="region of interest" description="Disordered" evidence="15">
    <location>
        <begin position="941"/>
        <end position="972"/>
    </location>
</feature>
<feature type="compositionally biased region" description="Low complexity" evidence="15">
    <location>
        <begin position="850"/>
        <end position="862"/>
    </location>
</feature>
<keyword evidence="3 13" id="KW-0489">Methyltransferase</keyword>
<accession>A0A316ZD73</accession>
<feature type="transmembrane region" description="Helical" evidence="13 14">
    <location>
        <begin position="572"/>
        <end position="589"/>
    </location>
</feature>
<keyword evidence="9 13" id="KW-0443">Lipid metabolism</keyword>
<evidence type="ECO:0000256" key="4">
    <source>
        <dbReference type="ARBA" id="ARBA00022679"/>
    </source>
</evidence>
<comment type="subcellular location">
    <subcellularLocation>
        <location evidence="1">Endomembrane system</location>
        <topology evidence="1">Multi-pass membrane protein</topology>
    </subcellularLocation>
    <subcellularLocation>
        <location evidence="13 14">Endoplasmic reticulum membrane</location>
        <topology evidence="13 14">Multi-pass membrane protein</topology>
    </subcellularLocation>
</comment>
<name>A0A316ZD73_9BASI</name>
<feature type="compositionally biased region" description="Basic and acidic residues" evidence="15">
    <location>
        <begin position="349"/>
        <end position="358"/>
    </location>
</feature>
<keyword evidence="10 13" id="KW-0472">Membrane</keyword>
<feature type="region of interest" description="Disordered" evidence="15">
    <location>
        <begin position="850"/>
        <end position="875"/>
    </location>
</feature>
<sequence length="1036" mass="115319">MATSASGTAGLRQRTGAAAAANGAARQERPVSPQRKQDAAEEKEPHVLGRTPDGTVFPVPTTPDMLTSIFSPWAPKTPLDILTIATLSLQIVLFFMLPRRGAQVFFALYFAFWRAAYNAGLGWVLKQQSERRWIIRVVKREGWMDSKRAPKVYGAIRKHLETKMGAGYEFEKLPVEYNIWLLFRSMVDVILLNDFVAYSLFAFSCTRLPEGHSVMMHVLRWAAGWALIFFNLWVKMDAHRVVKDYAWYWGDCFFLCLQSLVFDGVYELAPHVMYSIGYAGYYGLSLVSGSYAVLFLSLAAHASQFAFLLWFENPHIERVYGEKKPLAARVPLHAAPYNAASADAAKGQGEARRPRADSEVPSPHPALSSGAVSEAPTPSATHGTSAPTSDSEDDEEIRAAPRPTPAASSDEAIRMRMQAERESRTRATNLHDLHHRIFRRDVVVFKNLDPLRSTDFLLLVGAFYALFPLLLPSNMGSNWAIALAYFNALAWRAFHSGGLGAILNAQSNSKWMVRHFLKNYSYAQSSDAVYEAFDSWKVIYNTSLVMTYTSYCVLCWKCYVPLGREWTVGTDLLRHVVGLLLIAVHMWAANDSYNVLGPFGWLYGDFFIDEFPHQLHSVGIFRFLNSPERSVGQAAFFGLSLISGSKLPLSMAIISHAAHWAFLSAVENPHMRKLYGQAAVSREGGVTKQLKGVATRNAGLFKAAQDHPRVKEMRAELERVQREAGTRLEDFGSKFDGMLQDTRTLLQQSKDRLLIVRVGNDISTIERSQYRLEVQPSASGNMRFHLGEAINVKWRAPSSHSRRDWIGVYLVSRLGGPRGADDEHRLVTKISSHGKWIGVMADEWDGDVHTGALPATPAAAGDDGSKPLPSPSSANGAALFEGARLPWQTGIYEFRYHHDAKHNVLARSAQLELYVDKPSDVLSFDDTYRALGRIVTNALEGDATHAPRSQTGRPQAAPGTTELPAGRQSDEDADDFTIWERAQAKRIAAGIQQAFDVEYAPDVVVAVANVRRLAQDIVEARRLLDPHFHPNLAPQQ</sequence>
<evidence type="ECO:0000256" key="3">
    <source>
        <dbReference type="ARBA" id="ARBA00022603"/>
    </source>
</evidence>
<evidence type="ECO:0000256" key="7">
    <source>
        <dbReference type="ARBA" id="ARBA00022824"/>
    </source>
</evidence>
<comment type="caution">
    <text evidence="13 14">Lacks conserved residue(s) required for the propagation of feature annotation.</text>
</comment>
<keyword evidence="8 13" id="KW-1133">Transmembrane helix</keyword>
<evidence type="ECO:0000256" key="9">
    <source>
        <dbReference type="ARBA" id="ARBA00023098"/>
    </source>
</evidence>
<dbReference type="PROSITE" id="PS51598">
    <property type="entry name" value="SAM_CHO2"/>
    <property type="match status" value="1"/>
</dbReference>
<dbReference type="Proteomes" id="UP000245946">
    <property type="component" value="Unassembled WGS sequence"/>
</dbReference>
<dbReference type="RefSeq" id="XP_025599545.1">
    <property type="nucleotide sequence ID" value="XM_025744696.1"/>
</dbReference>